<evidence type="ECO:0000313" key="2">
    <source>
        <dbReference type="EMBL" id="ATX82565.1"/>
    </source>
</evidence>
<organism evidence="2 3">
    <name type="scientific">Mariprofundus ferrinatatus</name>
    <dbReference type="NCBI Taxonomy" id="1921087"/>
    <lineage>
        <taxon>Bacteria</taxon>
        <taxon>Pseudomonadati</taxon>
        <taxon>Pseudomonadota</taxon>
        <taxon>Candidatius Mariprofundia</taxon>
        <taxon>Mariprofundales</taxon>
        <taxon>Mariprofundaceae</taxon>
        <taxon>Mariprofundus</taxon>
    </lineage>
</organism>
<evidence type="ECO:0000256" key="1">
    <source>
        <dbReference type="ARBA" id="ARBA00022946"/>
    </source>
</evidence>
<dbReference type="Gene3D" id="3.30.1360.120">
    <property type="entry name" value="Probable tRNA modification gtpase trme, domain 1"/>
    <property type="match status" value="1"/>
</dbReference>
<dbReference type="NCBIfam" id="TIGR03317">
    <property type="entry name" value="ygfZ_signature"/>
    <property type="match status" value="1"/>
</dbReference>
<dbReference type="GO" id="GO:0016226">
    <property type="term" value="P:iron-sulfur cluster assembly"/>
    <property type="evidence" value="ECO:0007669"/>
    <property type="project" value="TreeGrafter"/>
</dbReference>
<protein>
    <submittedName>
        <fullName evidence="2">Uncharacterized protein</fullName>
    </submittedName>
</protein>
<dbReference type="InterPro" id="IPR027266">
    <property type="entry name" value="TrmE/GcvT-like"/>
</dbReference>
<evidence type="ECO:0000313" key="3">
    <source>
        <dbReference type="Proteomes" id="UP000231637"/>
    </source>
</evidence>
<gene>
    <name evidence="2" type="ORF">Ga0123462_1716</name>
</gene>
<sequence length="327" mass="35663">MKSDRIRHMTIKLPRLSSATADRLLQSSVAAPRSRWSVLKASGSTVRDYLQGQVTQDMGKLTSECGIHACLLTPQGKAVSELYIIQGRDEELILLVPSAKAEITVGRLRQFALGHTLRIGIVDTLAICSIQGANAPELLHKFELTEPGNGWLACSRSESDDTFALVMPKSPRGFWVISSKEKIDVALSNHVMLDETEFEAMRVIRGFPDFGTEWDESIHPLNANLIEFDGVSFNKGCYVGQEVTARMNWRGGIKKKLYRVSISGQPDTIPCPVQTTAKIGELKSAAIDHEGNCFGIALLPVDVGESESVALSLENGASVEVLEACHA</sequence>
<dbReference type="KEGG" id="mfn:Ga0123462_1716"/>
<dbReference type="PANTHER" id="PTHR22602:SF0">
    <property type="entry name" value="TRANSFERASE CAF17, MITOCHONDRIAL-RELATED"/>
    <property type="match status" value="1"/>
</dbReference>
<proteinExistence type="predicted"/>
<dbReference type="InterPro" id="IPR017703">
    <property type="entry name" value="YgfZ/GCV_T_CS"/>
</dbReference>
<accession>A0A2K8L5G5</accession>
<dbReference type="EMBL" id="CP018800">
    <property type="protein sequence ID" value="ATX82565.1"/>
    <property type="molecule type" value="Genomic_DNA"/>
</dbReference>
<dbReference type="InterPro" id="IPR045179">
    <property type="entry name" value="YgfZ/GcvT"/>
</dbReference>
<dbReference type="PANTHER" id="PTHR22602">
    <property type="entry name" value="TRANSFERASE CAF17, MITOCHONDRIAL-RELATED"/>
    <property type="match status" value="1"/>
</dbReference>
<dbReference type="SUPFAM" id="SSF103025">
    <property type="entry name" value="Folate-binding domain"/>
    <property type="match status" value="1"/>
</dbReference>
<reference evidence="2 3" key="1">
    <citation type="submission" date="2016-12" db="EMBL/GenBank/DDBJ databases">
        <title>Isolation and genomic insights into novel planktonic Zetaproteobacteria from stratified waters of the Chesapeake Bay.</title>
        <authorList>
            <person name="McAllister S.M."/>
            <person name="Kato S."/>
            <person name="Chan C.S."/>
            <person name="Chiu B.K."/>
            <person name="Field E.K."/>
        </authorList>
    </citation>
    <scope>NUCLEOTIDE SEQUENCE [LARGE SCALE GENOMIC DNA]</scope>
    <source>
        <strain evidence="2 3">CP-8</strain>
    </source>
</reference>
<name>A0A2K8L5G5_9PROT</name>
<keyword evidence="3" id="KW-1185">Reference proteome</keyword>
<keyword evidence="1" id="KW-0809">Transit peptide</keyword>
<dbReference type="Proteomes" id="UP000231637">
    <property type="component" value="Chromosome"/>
</dbReference>
<dbReference type="AlphaFoldDB" id="A0A2K8L5G5"/>